<reference evidence="2" key="1">
    <citation type="submission" date="2020-07" db="EMBL/GenBank/DDBJ databases">
        <title>The High-quality genome of the commercially important snow crab, Chionoecetes opilio.</title>
        <authorList>
            <person name="Jeong J.-H."/>
            <person name="Ryu S."/>
        </authorList>
    </citation>
    <scope>NUCLEOTIDE SEQUENCE</scope>
    <source>
        <strain evidence="2">MADBK_172401_WGS</strain>
        <tissue evidence="2">Digestive gland</tissue>
    </source>
</reference>
<proteinExistence type="predicted"/>
<evidence type="ECO:0000313" key="3">
    <source>
        <dbReference type="Proteomes" id="UP000770661"/>
    </source>
</evidence>
<sequence>MKSKGVLGCVGRISCLIPVFRVDHGSQKNGNSRRIPPTPACHLQLVMEEHICRGIDGLGPSRAEPWVSPGAGEGCRGPLPRGRPREQDGGFVCSPLRGDDSHSQESFSSDRAFTAVSFFVGSDRAVGWPVGCGRPLATIAPTDLEPL</sequence>
<name>A0A8J4Y5P3_CHIOP</name>
<keyword evidence="3" id="KW-1185">Reference proteome</keyword>
<dbReference type="EMBL" id="JACEEZ010011659">
    <property type="protein sequence ID" value="KAG0721167.1"/>
    <property type="molecule type" value="Genomic_DNA"/>
</dbReference>
<protein>
    <submittedName>
        <fullName evidence="2">Uncharacterized protein</fullName>
    </submittedName>
</protein>
<dbReference type="Proteomes" id="UP000770661">
    <property type="component" value="Unassembled WGS sequence"/>
</dbReference>
<evidence type="ECO:0000256" key="1">
    <source>
        <dbReference type="SAM" id="MobiDB-lite"/>
    </source>
</evidence>
<feature type="region of interest" description="Disordered" evidence="1">
    <location>
        <begin position="63"/>
        <end position="108"/>
    </location>
</feature>
<gene>
    <name evidence="2" type="ORF">GWK47_006506</name>
</gene>
<comment type="caution">
    <text evidence="2">The sequence shown here is derived from an EMBL/GenBank/DDBJ whole genome shotgun (WGS) entry which is preliminary data.</text>
</comment>
<evidence type="ECO:0000313" key="2">
    <source>
        <dbReference type="EMBL" id="KAG0721167.1"/>
    </source>
</evidence>
<organism evidence="2 3">
    <name type="scientific">Chionoecetes opilio</name>
    <name type="common">Atlantic snow crab</name>
    <name type="synonym">Cancer opilio</name>
    <dbReference type="NCBI Taxonomy" id="41210"/>
    <lineage>
        <taxon>Eukaryota</taxon>
        <taxon>Metazoa</taxon>
        <taxon>Ecdysozoa</taxon>
        <taxon>Arthropoda</taxon>
        <taxon>Crustacea</taxon>
        <taxon>Multicrustacea</taxon>
        <taxon>Malacostraca</taxon>
        <taxon>Eumalacostraca</taxon>
        <taxon>Eucarida</taxon>
        <taxon>Decapoda</taxon>
        <taxon>Pleocyemata</taxon>
        <taxon>Brachyura</taxon>
        <taxon>Eubrachyura</taxon>
        <taxon>Majoidea</taxon>
        <taxon>Majidae</taxon>
        <taxon>Chionoecetes</taxon>
    </lineage>
</organism>
<accession>A0A8J4Y5P3</accession>
<dbReference type="AlphaFoldDB" id="A0A8J4Y5P3"/>